<dbReference type="OrthoDB" id="215495at2"/>
<organism evidence="2 3">
    <name type="scientific">Aquitalea palustris</name>
    <dbReference type="NCBI Taxonomy" id="2480983"/>
    <lineage>
        <taxon>Bacteria</taxon>
        <taxon>Pseudomonadati</taxon>
        <taxon>Pseudomonadota</taxon>
        <taxon>Betaproteobacteria</taxon>
        <taxon>Neisseriales</taxon>
        <taxon>Chromobacteriaceae</taxon>
        <taxon>Aquitalea</taxon>
    </lineage>
</organism>
<dbReference type="EMBL" id="RFAR01000021">
    <property type="protein sequence ID" value="RMC99914.1"/>
    <property type="molecule type" value="Genomic_DNA"/>
</dbReference>
<sequence length="112" mass="12185">MAYHSAFTPQDQEASAEQLASQRGWLLLEFGAPWCGHCQAAQPLLAAAMQARPDLAHLKIEDGKGRRLGRSFAVKLWPTLILLHDGQEVGRLVRPDNTAAISQLLDQAAANS</sequence>
<name>A0A454JKS1_9NEIS</name>
<reference evidence="2 3" key="1">
    <citation type="submission" date="2018-10" db="EMBL/GenBank/DDBJ databases">
        <title>Draft genome sequence of Aquitalea MWU14-2217 isolated from a wild cranberry bog in Provincetown, Massachusetts.</title>
        <authorList>
            <person name="Ebadzadsahrai G."/>
            <person name="Soby S."/>
        </authorList>
    </citation>
    <scope>NUCLEOTIDE SEQUENCE [LARGE SCALE GENOMIC DNA]</scope>
    <source>
        <strain evidence="2 3">MWU14-2217</strain>
    </source>
</reference>
<feature type="domain" description="Thioredoxin" evidence="1">
    <location>
        <begin position="1"/>
        <end position="110"/>
    </location>
</feature>
<gene>
    <name evidence="2" type="ORF">EAY64_06295</name>
</gene>
<dbReference type="PROSITE" id="PS51352">
    <property type="entry name" value="THIOREDOXIN_2"/>
    <property type="match status" value="1"/>
</dbReference>
<evidence type="ECO:0000259" key="1">
    <source>
        <dbReference type="PROSITE" id="PS51352"/>
    </source>
</evidence>
<evidence type="ECO:0000313" key="3">
    <source>
        <dbReference type="Proteomes" id="UP000274139"/>
    </source>
</evidence>
<accession>A0A454JKS1</accession>
<dbReference type="AlphaFoldDB" id="A0A454JKS1"/>
<dbReference type="CDD" id="cd02947">
    <property type="entry name" value="TRX_family"/>
    <property type="match status" value="1"/>
</dbReference>
<dbReference type="Proteomes" id="UP000274139">
    <property type="component" value="Unassembled WGS sequence"/>
</dbReference>
<dbReference type="RefSeq" id="WP_103523930.1">
    <property type="nucleotide sequence ID" value="NZ_JAIZDC010000001.1"/>
</dbReference>
<dbReference type="InterPro" id="IPR013766">
    <property type="entry name" value="Thioredoxin_domain"/>
</dbReference>
<proteinExistence type="predicted"/>
<evidence type="ECO:0000313" key="2">
    <source>
        <dbReference type="EMBL" id="RMC99914.1"/>
    </source>
</evidence>
<keyword evidence="3" id="KW-1185">Reference proteome</keyword>
<dbReference type="Gene3D" id="3.40.30.10">
    <property type="entry name" value="Glutaredoxin"/>
    <property type="match status" value="1"/>
</dbReference>
<comment type="caution">
    <text evidence="2">The sequence shown here is derived from an EMBL/GenBank/DDBJ whole genome shotgun (WGS) entry which is preliminary data.</text>
</comment>
<dbReference type="Pfam" id="PF00085">
    <property type="entry name" value="Thioredoxin"/>
    <property type="match status" value="1"/>
</dbReference>
<dbReference type="InterPro" id="IPR036249">
    <property type="entry name" value="Thioredoxin-like_sf"/>
</dbReference>
<dbReference type="SUPFAM" id="SSF52833">
    <property type="entry name" value="Thioredoxin-like"/>
    <property type="match status" value="1"/>
</dbReference>
<protein>
    <submittedName>
        <fullName evidence="2">Thioredoxin</fullName>
    </submittedName>
</protein>